<dbReference type="AlphaFoldDB" id="A0A553PPD4"/>
<name>A0A553PPD4_TIGCA</name>
<evidence type="ECO:0000313" key="2">
    <source>
        <dbReference type="EMBL" id="TRY79544.1"/>
    </source>
</evidence>
<dbReference type="GO" id="GO:0046872">
    <property type="term" value="F:metal ion binding"/>
    <property type="evidence" value="ECO:0007669"/>
    <property type="project" value="InterPro"/>
</dbReference>
<proteinExistence type="predicted"/>
<sequence length="152" mass="17264">MKYEVIGTNEVAVPSHLFKVVLGTKANDQTKTANVPAPVLAAFIVPNKPIPREKALIDYRLGYRLHPYLDRTSLGDLCEFDGCQMMDYRKFQTFYIERGMKGARNQNELDRYWRRAKKLDLVTPSLEELKASKELEIDASERKKESAAAPGG</sequence>
<dbReference type="Proteomes" id="UP000318571">
    <property type="component" value="Chromosome 6"/>
</dbReference>
<dbReference type="InterPro" id="IPR044929">
    <property type="entry name" value="DNA/RNA_non-sp_Endonuclease_sf"/>
</dbReference>
<dbReference type="InterPro" id="IPR044925">
    <property type="entry name" value="His-Me_finger_sf"/>
</dbReference>
<dbReference type="EMBL" id="VCGU01000002">
    <property type="protein sequence ID" value="TRY79544.1"/>
    <property type="molecule type" value="Genomic_DNA"/>
</dbReference>
<dbReference type="GO" id="GO:0016787">
    <property type="term" value="F:hydrolase activity"/>
    <property type="evidence" value="ECO:0007669"/>
    <property type="project" value="InterPro"/>
</dbReference>
<gene>
    <name evidence="2" type="ORF">TCAL_12402</name>
</gene>
<comment type="caution">
    <text evidence="2">The sequence shown here is derived from an EMBL/GenBank/DDBJ whole genome shotgun (WGS) entry which is preliminary data.</text>
</comment>
<evidence type="ECO:0000313" key="3">
    <source>
        <dbReference type="Proteomes" id="UP000318571"/>
    </source>
</evidence>
<evidence type="ECO:0000259" key="1">
    <source>
        <dbReference type="Pfam" id="PF01223"/>
    </source>
</evidence>
<dbReference type="GO" id="GO:0003676">
    <property type="term" value="F:nucleic acid binding"/>
    <property type="evidence" value="ECO:0007669"/>
    <property type="project" value="InterPro"/>
</dbReference>
<dbReference type="SUPFAM" id="SSF54060">
    <property type="entry name" value="His-Me finger endonucleases"/>
    <property type="match status" value="1"/>
</dbReference>
<accession>A0A553PPD4</accession>
<reference evidence="2 3" key="1">
    <citation type="journal article" date="2018" name="Nat. Ecol. Evol.">
        <title>Genomic signatures of mitonuclear coevolution across populations of Tigriopus californicus.</title>
        <authorList>
            <person name="Barreto F.S."/>
            <person name="Watson E.T."/>
            <person name="Lima T.G."/>
            <person name="Willett C.S."/>
            <person name="Edmands S."/>
            <person name="Li W."/>
            <person name="Burton R.S."/>
        </authorList>
    </citation>
    <scope>NUCLEOTIDE SEQUENCE [LARGE SCALE GENOMIC DNA]</scope>
    <source>
        <strain evidence="2 3">San Diego</strain>
    </source>
</reference>
<keyword evidence="3" id="KW-1185">Reference proteome</keyword>
<dbReference type="STRING" id="6832.A0A553PPD4"/>
<protein>
    <recommendedName>
        <fullName evidence="1">DNA/RNA non-specific endonuclease/pyrophosphatase/phosphodiesterase domain-containing protein</fullName>
    </recommendedName>
</protein>
<dbReference type="Gene3D" id="3.40.570.10">
    <property type="entry name" value="Extracellular Endonuclease, subunit A"/>
    <property type="match status" value="1"/>
</dbReference>
<organism evidence="2 3">
    <name type="scientific">Tigriopus californicus</name>
    <name type="common">Marine copepod</name>
    <dbReference type="NCBI Taxonomy" id="6832"/>
    <lineage>
        <taxon>Eukaryota</taxon>
        <taxon>Metazoa</taxon>
        <taxon>Ecdysozoa</taxon>
        <taxon>Arthropoda</taxon>
        <taxon>Crustacea</taxon>
        <taxon>Multicrustacea</taxon>
        <taxon>Hexanauplia</taxon>
        <taxon>Copepoda</taxon>
        <taxon>Harpacticoida</taxon>
        <taxon>Harpacticidae</taxon>
        <taxon>Tigriopus</taxon>
    </lineage>
</organism>
<dbReference type="InterPro" id="IPR001604">
    <property type="entry name" value="Endo_G_ENPP1-like_dom"/>
</dbReference>
<feature type="domain" description="DNA/RNA non-specific endonuclease/pyrophosphatase/phosphodiesterase" evidence="1">
    <location>
        <begin position="4"/>
        <end position="60"/>
    </location>
</feature>
<dbReference type="Pfam" id="PF01223">
    <property type="entry name" value="Endonuclease_NS"/>
    <property type="match status" value="1"/>
</dbReference>